<dbReference type="EnsemblMetazoa" id="XM_011412140.2">
    <property type="protein sequence ID" value="XP_011410442.1"/>
    <property type="gene ID" value="LOC105316882"/>
</dbReference>
<evidence type="ECO:0000313" key="2">
    <source>
        <dbReference type="EnsemblMetazoa" id="Aqu2.1.38548_001"/>
    </source>
</evidence>
<dbReference type="KEGG" id="aqu:105316882"/>
<keyword evidence="1" id="KW-0472">Membrane</keyword>
<reference evidence="3" key="1">
    <citation type="journal article" date="2010" name="Nature">
        <title>The Amphimedon queenslandica genome and the evolution of animal complexity.</title>
        <authorList>
            <person name="Srivastava M."/>
            <person name="Simakov O."/>
            <person name="Chapman J."/>
            <person name="Fahey B."/>
            <person name="Gauthier M.E."/>
            <person name="Mitros T."/>
            <person name="Richards G.S."/>
            <person name="Conaco C."/>
            <person name="Dacre M."/>
            <person name="Hellsten U."/>
            <person name="Larroux C."/>
            <person name="Putnam N.H."/>
            <person name="Stanke M."/>
            <person name="Adamska M."/>
            <person name="Darling A."/>
            <person name="Degnan S.M."/>
            <person name="Oakley T.H."/>
            <person name="Plachetzki D.C."/>
            <person name="Zhai Y."/>
            <person name="Adamski M."/>
            <person name="Calcino A."/>
            <person name="Cummins S.F."/>
            <person name="Goodstein D.M."/>
            <person name="Harris C."/>
            <person name="Jackson D.J."/>
            <person name="Leys S.P."/>
            <person name="Shu S."/>
            <person name="Woodcroft B.J."/>
            <person name="Vervoort M."/>
            <person name="Kosik K.S."/>
            <person name="Manning G."/>
            <person name="Degnan B.M."/>
            <person name="Rokhsar D.S."/>
        </authorList>
    </citation>
    <scope>NUCLEOTIDE SEQUENCE [LARGE SCALE GENOMIC DNA]</scope>
</reference>
<sequence>MADGSEPTPTLSSPSLLISPAIIVVIAIIIFVAVLLFLLCLRKILLSHYGNRDWYPAYCKDYECQCGGCGQCCILLAQKCDCQTPSSGTLLDRICPSQQQCSTFFGQVFSCHCFKVVSEYCKGVHLCPESTGPGLCAQCPECDCPCNCHCECKPPECDEINCGCFKISFRGGS</sequence>
<evidence type="ECO:0000256" key="1">
    <source>
        <dbReference type="SAM" id="Phobius"/>
    </source>
</evidence>
<protein>
    <submittedName>
        <fullName evidence="2">Uncharacterized protein</fullName>
    </submittedName>
</protein>
<organism evidence="2">
    <name type="scientific">Amphimedon queenslandica</name>
    <name type="common">Sponge</name>
    <dbReference type="NCBI Taxonomy" id="400682"/>
    <lineage>
        <taxon>Eukaryota</taxon>
        <taxon>Metazoa</taxon>
        <taxon>Porifera</taxon>
        <taxon>Demospongiae</taxon>
        <taxon>Heteroscleromorpha</taxon>
        <taxon>Haplosclerida</taxon>
        <taxon>Niphatidae</taxon>
        <taxon>Amphimedon</taxon>
    </lineage>
</organism>
<keyword evidence="1" id="KW-0812">Transmembrane</keyword>
<keyword evidence="3" id="KW-1185">Reference proteome</keyword>
<dbReference type="EnsemblMetazoa" id="Aqu2.1.38548_001">
    <property type="protein sequence ID" value="Aqu2.1.38548_001"/>
    <property type="gene ID" value="Aqu2.1.38548"/>
</dbReference>
<dbReference type="InParanoid" id="A0A1X7VEX3"/>
<proteinExistence type="predicted"/>
<dbReference type="AlphaFoldDB" id="A0A1X7VEX3"/>
<name>A0A1X7VEX3_AMPQE</name>
<feature type="transmembrane region" description="Helical" evidence="1">
    <location>
        <begin position="17"/>
        <end position="41"/>
    </location>
</feature>
<keyword evidence="1" id="KW-1133">Transmembrane helix</keyword>
<accession>A0A1X7VEX3</accession>
<reference evidence="2" key="2">
    <citation type="submission" date="2017-05" db="UniProtKB">
        <authorList>
            <consortium name="EnsemblMetazoa"/>
        </authorList>
    </citation>
    <scope>IDENTIFICATION</scope>
</reference>
<evidence type="ECO:0000313" key="3">
    <source>
        <dbReference type="Proteomes" id="UP000007879"/>
    </source>
</evidence>
<dbReference type="Proteomes" id="UP000007879">
    <property type="component" value="Unassembled WGS sequence"/>
</dbReference>
<gene>
    <name evidence="2" type="primary">105316882</name>
</gene>